<feature type="binding site" evidence="1">
    <location>
        <begin position="149"/>
        <end position="150"/>
    </location>
    <ligand>
        <name>S-adenosyl-L-methionine</name>
        <dbReference type="ChEBI" id="CHEBI:59789"/>
    </ligand>
</feature>
<feature type="binding site" evidence="1">
    <location>
        <position position="105"/>
    </location>
    <ligand>
        <name>S-adenosyl-L-methionine</name>
        <dbReference type="ChEBI" id="CHEBI:59789"/>
    </ligand>
</feature>
<dbReference type="GO" id="GO:0005829">
    <property type="term" value="C:cytosol"/>
    <property type="evidence" value="ECO:0007669"/>
    <property type="project" value="TreeGrafter"/>
</dbReference>
<organism evidence="2 3">
    <name type="scientific">Allopseudospirillum japonicum</name>
    <dbReference type="NCBI Taxonomy" id="64971"/>
    <lineage>
        <taxon>Bacteria</taxon>
        <taxon>Pseudomonadati</taxon>
        <taxon>Pseudomonadota</taxon>
        <taxon>Gammaproteobacteria</taxon>
        <taxon>Oceanospirillales</taxon>
        <taxon>Oceanospirillaceae</taxon>
        <taxon>Allopseudospirillum</taxon>
    </lineage>
</organism>
<evidence type="ECO:0000313" key="3">
    <source>
        <dbReference type="Proteomes" id="UP000242999"/>
    </source>
</evidence>
<evidence type="ECO:0000256" key="1">
    <source>
        <dbReference type="HAMAP-Rule" id="MF_00934"/>
    </source>
</evidence>
<keyword evidence="1 2" id="KW-0808">Transferase</keyword>
<keyword evidence="1 2" id="KW-0489">Methyltransferase</keyword>
<feature type="binding site" evidence="1">
    <location>
        <position position="123"/>
    </location>
    <ligand>
        <name>S-adenosyl-L-methionine</name>
        <dbReference type="ChEBI" id="CHEBI:59789"/>
    </ligand>
</feature>
<keyword evidence="3" id="KW-1185">Reference proteome</keyword>
<comment type="similarity">
    <text evidence="1">Belongs to the RlmJ family.</text>
</comment>
<name>A0A1H6TTS7_9GAMM</name>
<accession>A0A1H6TTS7</accession>
<evidence type="ECO:0000313" key="2">
    <source>
        <dbReference type="EMBL" id="SEI79132.1"/>
    </source>
</evidence>
<keyword evidence="1" id="KW-0949">S-adenosyl-L-methionine</keyword>
<dbReference type="GO" id="GO:0070475">
    <property type="term" value="P:rRNA base methylation"/>
    <property type="evidence" value="ECO:0007669"/>
    <property type="project" value="UniProtKB-UniRule"/>
</dbReference>
<feature type="binding site" evidence="1">
    <location>
        <position position="170"/>
    </location>
    <ligand>
        <name>S-adenosyl-L-methionine</name>
        <dbReference type="ChEBI" id="CHEBI:59789"/>
    </ligand>
</feature>
<sequence length="290" mass="32556">MLSYRHGFHAGNHADVLKHLTLLAVLEQLQRKQKPYYYLDTHAGAALYALDSAWAQQTQEAKRGILPLWDQAQQGQKLPPLVQTYIQHLQVLNPGSTSLHAYPGSPYLAAMHSREQDTLVALELHSQEIDQLKMNLCQAPHKVQVHHRDALEGLVALMPPVPRRGCVLIDPAYEVKSEYQSLLPKVQKALALWPQGCFMLWMPILASQAHLQLIKGARKLSGAHSGILCYELELPDIEQGMYASALVLINPPWGLEALLDPALDAYQQALEHAHMRAHWKKVWLQQPSAA</sequence>
<dbReference type="SUPFAM" id="SSF53335">
    <property type="entry name" value="S-adenosyl-L-methionine-dependent methyltransferases"/>
    <property type="match status" value="1"/>
</dbReference>
<comment type="catalytic activity">
    <reaction evidence="1">
        <text>adenosine(2030) in 23S rRNA + S-adenosyl-L-methionine = N(6)-methyladenosine(2030) in 23S rRNA + S-adenosyl-L-homocysteine + H(+)</text>
        <dbReference type="Rhea" id="RHEA:43736"/>
        <dbReference type="Rhea" id="RHEA-COMP:10668"/>
        <dbReference type="Rhea" id="RHEA-COMP:10669"/>
        <dbReference type="ChEBI" id="CHEBI:15378"/>
        <dbReference type="ChEBI" id="CHEBI:57856"/>
        <dbReference type="ChEBI" id="CHEBI:59789"/>
        <dbReference type="ChEBI" id="CHEBI:74411"/>
        <dbReference type="ChEBI" id="CHEBI:74449"/>
        <dbReference type="EC" id="2.1.1.266"/>
    </reaction>
</comment>
<dbReference type="RefSeq" id="WP_093311121.1">
    <property type="nucleotide sequence ID" value="NZ_FNYH01000010.1"/>
</dbReference>
<dbReference type="HAMAP" id="MF_00934">
    <property type="entry name" value="23SrRNA_methyltr_J"/>
    <property type="match status" value="1"/>
</dbReference>
<feature type="site" description="Interaction with substrate rRNA" evidence="1">
    <location>
        <position position="4"/>
    </location>
</feature>
<comment type="function">
    <text evidence="1">Specifically methylates the adenine in position 2030 of 23S rRNA.</text>
</comment>
<dbReference type="Pfam" id="PF04378">
    <property type="entry name" value="RsmJ"/>
    <property type="match status" value="1"/>
</dbReference>
<dbReference type="PANTHER" id="PTHR37426">
    <property type="entry name" value="RIBOSOMAL RNA LARGE SUBUNIT METHYLTRANSFERASE J"/>
    <property type="match status" value="1"/>
</dbReference>
<dbReference type="GO" id="GO:0036307">
    <property type="term" value="F:23S rRNA (adenine(2030)-N(6))-methyltransferase activity"/>
    <property type="evidence" value="ECO:0007669"/>
    <property type="project" value="UniProtKB-UniRule"/>
</dbReference>
<dbReference type="InterPro" id="IPR029063">
    <property type="entry name" value="SAM-dependent_MTases_sf"/>
</dbReference>
<feature type="binding site" evidence="1">
    <location>
        <position position="42"/>
    </location>
    <ligand>
        <name>S-adenosyl-L-methionine</name>
        <dbReference type="ChEBI" id="CHEBI:59789"/>
    </ligand>
</feature>
<feature type="active site" description="Proton acceptor" evidence="1">
    <location>
        <position position="170"/>
    </location>
</feature>
<protein>
    <recommendedName>
        <fullName evidence="1">Ribosomal RNA large subunit methyltransferase J</fullName>
        <ecNumber evidence="1">2.1.1.266</ecNumber>
    </recommendedName>
    <alternativeName>
        <fullName evidence="1">23S rRNA (adenine(2030)-N6)-methyltransferase</fullName>
    </alternativeName>
    <alternativeName>
        <fullName evidence="1">23S rRNA m6A2030 methyltransferase</fullName>
    </alternativeName>
</protein>
<proteinExistence type="inferred from homology"/>
<dbReference type="OrthoDB" id="9791274at2"/>
<reference evidence="3" key="1">
    <citation type="submission" date="2016-10" db="EMBL/GenBank/DDBJ databases">
        <authorList>
            <person name="Varghese N."/>
            <person name="Submissions S."/>
        </authorList>
    </citation>
    <scope>NUCLEOTIDE SEQUENCE [LARGE SCALE GENOMIC DNA]</scope>
    <source>
        <strain evidence="3">DSM 7165</strain>
    </source>
</reference>
<dbReference type="EC" id="2.1.1.266" evidence="1"/>
<dbReference type="AlphaFoldDB" id="A0A1H6TTS7"/>
<dbReference type="EMBL" id="FNYH01000010">
    <property type="protein sequence ID" value="SEI79132.1"/>
    <property type="molecule type" value="Genomic_DNA"/>
</dbReference>
<dbReference type="STRING" id="64971.SAMN05421831_11078"/>
<gene>
    <name evidence="1" type="primary">rlmJ</name>
    <name evidence="2" type="ORF">SAMN05421831_11078</name>
</gene>
<dbReference type="InterPro" id="IPR007473">
    <property type="entry name" value="RlmJ"/>
</dbReference>
<dbReference type="Proteomes" id="UP000242999">
    <property type="component" value="Unassembled WGS sequence"/>
</dbReference>
<keyword evidence="1" id="KW-0694">RNA-binding</keyword>
<dbReference type="PANTHER" id="PTHR37426:SF1">
    <property type="entry name" value="RIBOSOMAL RNA LARGE SUBUNIT METHYLTRANSFERASE J"/>
    <property type="match status" value="1"/>
</dbReference>
<comment type="subunit">
    <text evidence="1">Monomer.</text>
</comment>
<dbReference type="Gene3D" id="3.40.50.150">
    <property type="entry name" value="Vaccinia Virus protein VP39"/>
    <property type="match status" value="1"/>
</dbReference>
<keyword evidence="1" id="KW-0698">rRNA processing</keyword>
<dbReference type="GO" id="GO:0003723">
    <property type="term" value="F:RNA binding"/>
    <property type="evidence" value="ECO:0007669"/>
    <property type="project" value="UniProtKB-UniRule"/>
</dbReference>
<feature type="binding site" evidence="1">
    <location>
        <position position="19"/>
    </location>
    <ligand>
        <name>S-adenosyl-L-methionine</name>
        <dbReference type="ChEBI" id="CHEBI:59789"/>
    </ligand>
</feature>